<dbReference type="PROSITE" id="PS50088">
    <property type="entry name" value="ANK_REPEAT"/>
    <property type="match status" value="2"/>
</dbReference>
<name>A0ABR3U051_9PEZI</name>
<feature type="repeat" description="ANK" evidence="3">
    <location>
        <begin position="32"/>
        <end position="64"/>
    </location>
</feature>
<dbReference type="Pfam" id="PF12796">
    <property type="entry name" value="Ank_2"/>
    <property type="match status" value="1"/>
</dbReference>
<evidence type="ECO:0000313" key="5">
    <source>
        <dbReference type="Proteomes" id="UP001521184"/>
    </source>
</evidence>
<feature type="repeat" description="ANK" evidence="3">
    <location>
        <begin position="1"/>
        <end position="31"/>
    </location>
</feature>
<evidence type="ECO:0008006" key="6">
    <source>
        <dbReference type="Google" id="ProtNLM"/>
    </source>
</evidence>
<gene>
    <name evidence="4" type="ORF">SLS58_001880</name>
</gene>
<dbReference type="PANTHER" id="PTHR24198:SF165">
    <property type="entry name" value="ANKYRIN REPEAT-CONTAINING PROTEIN-RELATED"/>
    <property type="match status" value="1"/>
</dbReference>
<keyword evidence="5" id="KW-1185">Reference proteome</keyword>
<dbReference type="InterPro" id="IPR036770">
    <property type="entry name" value="Ankyrin_rpt-contain_sf"/>
</dbReference>
<dbReference type="PANTHER" id="PTHR24198">
    <property type="entry name" value="ANKYRIN REPEAT AND PROTEIN KINASE DOMAIN-CONTAINING PROTEIN"/>
    <property type="match status" value="1"/>
</dbReference>
<dbReference type="PROSITE" id="PS50297">
    <property type="entry name" value="ANK_REP_REGION"/>
    <property type="match status" value="2"/>
</dbReference>
<proteinExistence type="predicted"/>
<keyword evidence="1" id="KW-0677">Repeat</keyword>
<evidence type="ECO:0000256" key="1">
    <source>
        <dbReference type="ARBA" id="ARBA00022737"/>
    </source>
</evidence>
<dbReference type="Proteomes" id="UP001521184">
    <property type="component" value="Unassembled WGS sequence"/>
</dbReference>
<protein>
    <recommendedName>
        <fullName evidence="6">Ankyrin</fullName>
    </recommendedName>
</protein>
<evidence type="ECO:0000256" key="3">
    <source>
        <dbReference type="PROSITE-ProRule" id="PRU00023"/>
    </source>
</evidence>
<dbReference type="Gene3D" id="1.25.40.20">
    <property type="entry name" value="Ankyrin repeat-containing domain"/>
    <property type="match status" value="2"/>
</dbReference>
<reference evidence="4 5" key="1">
    <citation type="journal article" date="2023" name="Plant Dis.">
        <title>First Report of Diplodia intermedia Causing Canker and Dieback Diseases on Apple Trees in Canada.</title>
        <authorList>
            <person name="Ellouze W."/>
            <person name="Ilyukhin E."/>
            <person name="Sulman M."/>
            <person name="Ali S."/>
        </authorList>
    </citation>
    <scope>NUCLEOTIDE SEQUENCE [LARGE SCALE GENOMIC DNA]</scope>
    <source>
        <strain evidence="4 5">M45-28</strain>
    </source>
</reference>
<sequence>MTPLHYAAWRGFSEIVRLLLEHRADPNCINSNSASPAQDAAVSGHTETLKILVEYGADLSLLSLTNKNMHALSGSPETTAYLLQMNVDTAMCDDYGRPPIYHLLRKFAPNMMSLALQSPLIMADTEDQGLFDFVHVMIDQQVPLLKKILKRLPKDSTILKTLDVWPHNTRASGLCIAALKGDDRKLEILLEAGASIEAEGCIEGTPLMAACATGNLSAVICLVRRGARVFYNKGASFKSGILEAKNQPEVRQWLLVGRYTQQRKIGDSDINTPPIRAWSGPGELSVRLAGRYKRREEESLLDYVLFLGKLRRDLQGIVPTLGPDGDLLAVV</sequence>
<dbReference type="InterPro" id="IPR002110">
    <property type="entry name" value="Ankyrin_rpt"/>
</dbReference>
<keyword evidence="2 3" id="KW-0040">ANK repeat</keyword>
<dbReference type="SMART" id="SM00248">
    <property type="entry name" value="ANK"/>
    <property type="match status" value="5"/>
</dbReference>
<dbReference type="SUPFAM" id="SSF48403">
    <property type="entry name" value="Ankyrin repeat"/>
    <property type="match status" value="1"/>
</dbReference>
<evidence type="ECO:0000256" key="2">
    <source>
        <dbReference type="ARBA" id="ARBA00023043"/>
    </source>
</evidence>
<evidence type="ECO:0000313" key="4">
    <source>
        <dbReference type="EMBL" id="KAL1648706.1"/>
    </source>
</evidence>
<organism evidence="4 5">
    <name type="scientific">Diplodia intermedia</name>
    <dbReference type="NCBI Taxonomy" id="856260"/>
    <lineage>
        <taxon>Eukaryota</taxon>
        <taxon>Fungi</taxon>
        <taxon>Dikarya</taxon>
        <taxon>Ascomycota</taxon>
        <taxon>Pezizomycotina</taxon>
        <taxon>Dothideomycetes</taxon>
        <taxon>Dothideomycetes incertae sedis</taxon>
        <taxon>Botryosphaeriales</taxon>
        <taxon>Botryosphaeriaceae</taxon>
        <taxon>Diplodia</taxon>
    </lineage>
</organism>
<accession>A0ABR3U051</accession>
<comment type="caution">
    <text evidence="4">The sequence shown here is derived from an EMBL/GenBank/DDBJ whole genome shotgun (WGS) entry which is preliminary data.</text>
</comment>
<dbReference type="EMBL" id="JAKEKT020000008">
    <property type="protein sequence ID" value="KAL1648706.1"/>
    <property type="molecule type" value="Genomic_DNA"/>
</dbReference>